<dbReference type="EMBL" id="QGKV02000299">
    <property type="protein sequence ID" value="KAF3591009.1"/>
    <property type="molecule type" value="Genomic_DNA"/>
</dbReference>
<dbReference type="Proteomes" id="UP000266723">
    <property type="component" value="Unassembled WGS sequence"/>
</dbReference>
<comment type="caution">
    <text evidence="2">The sequence shown here is derived from an EMBL/GenBank/DDBJ whole genome shotgun (WGS) entry which is preliminary data.</text>
</comment>
<protein>
    <recommendedName>
        <fullName evidence="4">TPX2 C-terminal domain-containing protein</fullName>
    </recommendedName>
</protein>
<evidence type="ECO:0000313" key="3">
    <source>
        <dbReference type="Proteomes" id="UP000266723"/>
    </source>
</evidence>
<proteinExistence type="predicted"/>
<evidence type="ECO:0008006" key="4">
    <source>
        <dbReference type="Google" id="ProtNLM"/>
    </source>
</evidence>
<reference evidence="2 3" key="1">
    <citation type="journal article" date="2020" name="BMC Genomics">
        <title>Intraspecific diversification of the crop wild relative Brassica cretica Lam. using demographic model selection.</title>
        <authorList>
            <person name="Kioukis A."/>
            <person name="Michalopoulou V.A."/>
            <person name="Briers L."/>
            <person name="Pirintsos S."/>
            <person name="Studholme D.J."/>
            <person name="Pavlidis P."/>
            <person name="Sarris P.F."/>
        </authorList>
    </citation>
    <scope>NUCLEOTIDE SEQUENCE [LARGE SCALE GENOMIC DNA]</scope>
    <source>
        <strain evidence="3">cv. PFS-1207/04</strain>
    </source>
</reference>
<evidence type="ECO:0000256" key="1">
    <source>
        <dbReference type="SAM" id="MobiDB-lite"/>
    </source>
</evidence>
<name>A0ABQ7E439_BRACR</name>
<keyword evidence="3" id="KW-1185">Reference proteome</keyword>
<gene>
    <name evidence="2" type="ORF">DY000_02021907</name>
</gene>
<feature type="compositionally biased region" description="Basic and acidic residues" evidence="1">
    <location>
        <begin position="1"/>
        <end position="12"/>
    </location>
</feature>
<evidence type="ECO:0000313" key="2">
    <source>
        <dbReference type="EMBL" id="KAF3591009.1"/>
    </source>
</evidence>
<sequence>MPSSQNDKKGSDAEMAETSSQVPEPTPSDDAPACVAGFLSFQEKMARRKAEKEMAHANADLPSFSVLVVAPAHEPEVQVPQGT</sequence>
<accession>A0ABQ7E439</accession>
<organism evidence="2 3">
    <name type="scientific">Brassica cretica</name>
    <name type="common">Mustard</name>
    <dbReference type="NCBI Taxonomy" id="69181"/>
    <lineage>
        <taxon>Eukaryota</taxon>
        <taxon>Viridiplantae</taxon>
        <taxon>Streptophyta</taxon>
        <taxon>Embryophyta</taxon>
        <taxon>Tracheophyta</taxon>
        <taxon>Spermatophyta</taxon>
        <taxon>Magnoliopsida</taxon>
        <taxon>eudicotyledons</taxon>
        <taxon>Gunneridae</taxon>
        <taxon>Pentapetalae</taxon>
        <taxon>rosids</taxon>
        <taxon>malvids</taxon>
        <taxon>Brassicales</taxon>
        <taxon>Brassicaceae</taxon>
        <taxon>Brassiceae</taxon>
        <taxon>Brassica</taxon>
    </lineage>
</organism>
<feature type="region of interest" description="Disordered" evidence="1">
    <location>
        <begin position="1"/>
        <end position="34"/>
    </location>
</feature>